<evidence type="ECO:0000313" key="1">
    <source>
        <dbReference type="Proteomes" id="UP000887580"/>
    </source>
</evidence>
<dbReference type="Proteomes" id="UP000887580">
    <property type="component" value="Unplaced"/>
</dbReference>
<proteinExistence type="predicted"/>
<name>A0AC35FAV0_9BILA</name>
<organism evidence="1 2">
    <name type="scientific">Panagrolaimus sp. PS1159</name>
    <dbReference type="NCBI Taxonomy" id="55785"/>
    <lineage>
        <taxon>Eukaryota</taxon>
        <taxon>Metazoa</taxon>
        <taxon>Ecdysozoa</taxon>
        <taxon>Nematoda</taxon>
        <taxon>Chromadorea</taxon>
        <taxon>Rhabditida</taxon>
        <taxon>Tylenchina</taxon>
        <taxon>Panagrolaimomorpha</taxon>
        <taxon>Panagrolaimoidea</taxon>
        <taxon>Panagrolaimidae</taxon>
        <taxon>Panagrolaimus</taxon>
    </lineage>
</organism>
<sequence length="546" mass="62186">MKNLKKEKKEAERTKAEELAKVEAQRLANEKLEKEKKEAERIKAEELAKVEAQRLANEKLEKEKKEAERIKSEELANVEAQRLANEKLEKEKKEVEHIKAEELAKVEAQRLANIAANEKIAAALLTKQKKIEEQKTQEQGLKTSESLTNEKTQNQLTSDSNLLEGQMIDANKDATNFTSPQIPLSLNQINNQMGNDKALLEGELLEEKDVSTIIPQTPKTFDQNNTNIVTTNNKTETIKTNSQKIPIAASQTAEKILEAEVINDNKNNDAFPITDTELNVKDDNEIDEMDTYDNNIEVEFLETNINKTIKNPFIDQTNRFYNDDNIYDNFFGSSVKGTKEEEFKSIFKPNIGEGELIDEETELIDAEIKENMLIDSSIISNWKNLSEEEKMGFNTSPKDLISITWDKLDYRFKLEINDPNVESVTLSSKLNYVLGFKNSEIIRKTTIAKFQPDLYGSISQFALYSPQLTEGIILGDTISSLLRIVTVDCEPGKMKDQIYYNPIYNKVAARDISDIQIEIRTLTGELIDFMYGPVIVTLNFKKAIDF</sequence>
<dbReference type="WBParaSite" id="PS1159_v2.g15645.t1">
    <property type="protein sequence ID" value="PS1159_v2.g15645.t1"/>
    <property type="gene ID" value="PS1159_v2.g15645"/>
</dbReference>
<accession>A0AC35FAV0</accession>
<protein>
    <submittedName>
        <fullName evidence="2">Uncharacterized protein</fullName>
    </submittedName>
</protein>
<reference evidence="2" key="1">
    <citation type="submission" date="2022-11" db="UniProtKB">
        <authorList>
            <consortium name="WormBaseParasite"/>
        </authorList>
    </citation>
    <scope>IDENTIFICATION</scope>
</reference>
<evidence type="ECO:0000313" key="2">
    <source>
        <dbReference type="WBParaSite" id="PS1159_v2.g15645.t1"/>
    </source>
</evidence>